<accession>A0AB73TZ46</accession>
<dbReference type="GO" id="GO:0003676">
    <property type="term" value="F:nucleic acid binding"/>
    <property type="evidence" value="ECO:0007669"/>
    <property type="project" value="InterPro"/>
</dbReference>
<protein>
    <recommendedName>
        <fullName evidence="1">HNH nuclease domain-containing protein</fullName>
    </recommendedName>
</protein>
<sequence length="215" mass="24610">MKHLTKTTKPQILVENEDSWTALYLEARNNGTEKQNERWRHHEIRSALQSETGGKCAYCEVEIGDVAYPHVEHIIPKSVHPELAHIWLNLTSACPRCNTNKSDYHHETLALLNPYADDPGTFIDIIGGLIRPKLGEPRGEITVKQLQLNRIDLTLSRSDRLEKVHEMLQRWNDADEPLRAILAAGIRKDADEGQFTATVTTYLRYYNFPLDEPSD</sequence>
<gene>
    <name evidence="2" type="ORF">FJK96_06180</name>
</gene>
<dbReference type="InterPro" id="IPR003615">
    <property type="entry name" value="HNH_nuc"/>
</dbReference>
<reference evidence="2 3" key="1">
    <citation type="submission" date="2019-06" db="EMBL/GenBank/DDBJ databases">
        <title>Whole geneome sequnce of Mycobacteroides chelonae M77 isolated from bovine milk from Meghalaya, India.</title>
        <authorList>
            <person name="Vise E."/>
            <person name="Das S."/>
            <person name="Garg A."/>
            <person name="Ghatak S."/>
            <person name="Shakuntala I."/>
            <person name="Milton A.A.P."/>
            <person name="Karam A."/>
            <person name="Sanjukta R."/>
            <person name="Puro K."/>
            <person name="Sen A."/>
        </authorList>
    </citation>
    <scope>NUCLEOTIDE SEQUENCE [LARGE SCALE GENOMIC DNA]</scope>
    <source>
        <strain evidence="2 3">M77</strain>
    </source>
</reference>
<feature type="domain" description="HNH nuclease" evidence="1">
    <location>
        <begin position="43"/>
        <end position="99"/>
    </location>
</feature>
<dbReference type="AlphaFoldDB" id="A0AB73TZ46"/>
<proteinExistence type="predicted"/>
<evidence type="ECO:0000313" key="3">
    <source>
        <dbReference type="Proteomes" id="UP000317728"/>
    </source>
</evidence>
<dbReference type="RefSeq" id="WP_075907809.1">
    <property type="nucleotide sequence ID" value="NZ_CP041150.1"/>
</dbReference>
<dbReference type="Gene3D" id="1.10.30.50">
    <property type="match status" value="1"/>
</dbReference>
<dbReference type="Pfam" id="PF01844">
    <property type="entry name" value="HNH"/>
    <property type="match status" value="1"/>
</dbReference>
<evidence type="ECO:0000313" key="2">
    <source>
        <dbReference type="EMBL" id="QDF69775.1"/>
    </source>
</evidence>
<dbReference type="Proteomes" id="UP000317728">
    <property type="component" value="Chromosome"/>
</dbReference>
<dbReference type="CDD" id="cd00085">
    <property type="entry name" value="HNHc"/>
    <property type="match status" value="1"/>
</dbReference>
<evidence type="ECO:0000259" key="1">
    <source>
        <dbReference type="SMART" id="SM00507"/>
    </source>
</evidence>
<dbReference type="GO" id="GO:0004519">
    <property type="term" value="F:endonuclease activity"/>
    <property type="evidence" value="ECO:0007669"/>
    <property type="project" value="InterPro"/>
</dbReference>
<dbReference type="InterPro" id="IPR002711">
    <property type="entry name" value="HNH"/>
</dbReference>
<name>A0AB73TZ46_MYCCH</name>
<dbReference type="SMART" id="SM00507">
    <property type="entry name" value="HNHc"/>
    <property type="match status" value="1"/>
</dbReference>
<dbReference type="GO" id="GO:0008270">
    <property type="term" value="F:zinc ion binding"/>
    <property type="evidence" value="ECO:0007669"/>
    <property type="project" value="InterPro"/>
</dbReference>
<organism evidence="2 3">
    <name type="scientific">Mycobacteroides chelonae</name>
    <name type="common">Mycobacterium chelonae</name>
    <dbReference type="NCBI Taxonomy" id="1774"/>
    <lineage>
        <taxon>Bacteria</taxon>
        <taxon>Bacillati</taxon>
        <taxon>Actinomycetota</taxon>
        <taxon>Actinomycetes</taxon>
        <taxon>Mycobacteriales</taxon>
        <taxon>Mycobacteriaceae</taxon>
        <taxon>Mycobacteroides</taxon>
    </lineage>
</organism>
<dbReference type="EMBL" id="CP041150">
    <property type="protein sequence ID" value="QDF69775.1"/>
    <property type="molecule type" value="Genomic_DNA"/>
</dbReference>